<protein>
    <submittedName>
        <fullName evidence="5">Substrate-binding domain-containing protein</fullName>
    </submittedName>
</protein>
<organism evidence="5 6">
    <name type="scientific">Paenibacillus spongiae</name>
    <dbReference type="NCBI Taxonomy" id="2909671"/>
    <lineage>
        <taxon>Bacteria</taxon>
        <taxon>Bacillati</taxon>
        <taxon>Bacillota</taxon>
        <taxon>Bacilli</taxon>
        <taxon>Bacillales</taxon>
        <taxon>Paenibacillaceae</taxon>
        <taxon>Paenibacillus</taxon>
    </lineage>
</organism>
<proteinExistence type="inferred from homology"/>
<evidence type="ECO:0000256" key="1">
    <source>
        <dbReference type="ARBA" id="ARBA00004196"/>
    </source>
</evidence>
<dbReference type="PANTHER" id="PTHR46847:SF1">
    <property type="entry name" value="D-ALLOSE-BINDING PERIPLASMIC PROTEIN-RELATED"/>
    <property type="match status" value="1"/>
</dbReference>
<reference evidence="5" key="1">
    <citation type="submission" date="2022-01" db="EMBL/GenBank/DDBJ databases">
        <title>Paenibacillus spongiae sp. nov., isolated from marine sponge.</title>
        <authorList>
            <person name="Li Z."/>
            <person name="Zhang M."/>
        </authorList>
    </citation>
    <scope>NUCLEOTIDE SEQUENCE</scope>
    <source>
        <strain evidence="5">PHS-Z3</strain>
    </source>
</reference>
<comment type="subcellular location">
    <subcellularLocation>
        <location evidence="1">Cell envelope</location>
    </subcellularLocation>
</comment>
<dbReference type="RefSeq" id="WP_258386244.1">
    <property type="nucleotide sequence ID" value="NZ_CP091430.1"/>
</dbReference>
<keyword evidence="3" id="KW-0732">Signal</keyword>
<dbReference type="SUPFAM" id="SSF53822">
    <property type="entry name" value="Periplasmic binding protein-like I"/>
    <property type="match status" value="1"/>
</dbReference>
<dbReference type="Gene3D" id="3.40.50.2300">
    <property type="match status" value="2"/>
</dbReference>
<feature type="domain" description="Periplasmic binding protein" evidence="4">
    <location>
        <begin position="54"/>
        <end position="306"/>
    </location>
</feature>
<evidence type="ECO:0000256" key="2">
    <source>
        <dbReference type="ARBA" id="ARBA00007639"/>
    </source>
</evidence>
<dbReference type="Proteomes" id="UP001057877">
    <property type="component" value="Chromosome"/>
</dbReference>
<dbReference type="EMBL" id="CP091430">
    <property type="protein sequence ID" value="UVI30174.1"/>
    <property type="molecule type" value="Genomic_DNA"/>
</dbReference>
<evidence type="ECO:0000256" key="3">
    <source>
        <dbReference type="ARBA" id="ARBA00022729"/>
    </source>
</evidence>
<sequence>MSKRNWAPGLIALLLVCCYVLVLVKFFSSTLAIDRLVRQIEPGKAEAATLKHVVLIAQELDNPFWRMVEQGASEAAGQLGMRIDYMGPIRINPSEQMTLLAKSIAARPDAIVLQGISDPDYDRLINQAAEQGIPVIAVDADEPGSRRLAYVGTDNREAGRRMGELVVKGAGGNGRIGVIIGSERADNQRHRLEGFRSVIAMTPGYEIMDVRSSNISRIQAAQQAEAMLHEHKRIGTIVGFSALDAPGILEGIRASGHTDVRVFGFDEVEETRRGLTEGEIQAAIVQQPCEMGAKSVHLLAQYFKGRTTLPERHYIPIHIVDGERMKRAAGSP</sequence>
<accession>A0ABY5S8D8</accession>
<keyword evidence="6" id="KW-1185">Reference proteome</keyword>
<evidence type="ECO:0000313" key="5">
    <source>
        <dbReference type="EMBL" id="UVI30174.1"/>
    </source>
</evidence>
<dbReference type="InterPro" id="IPR028082">
    <property type="entry name" value="Peripla_BP_I"/>
</dbReference>
<dbReference type="PANTHER" id="PTHR46847">
    <property type="entry name" value="D-ALLOSE-BINDING PERIPLASMIC PROTEIN-RELATED"/>
    <property type="match status" value="1"/>
</dbReference>
<evidence type="ECO:0000313" key="6">
    <source>
        <dbReference type="Proteomes" id="UP001057877"/>
    </source>
</evidence>
<gene>
    <name evidence="5" type="ORF">L1F29_33210</name>
</gene>
<comment type="similarity">
    <text evidence="2">Belongs to the bacterial solute-binding protein 2 family.</text>
</comment>
<name>A0ABY5S8D8_9BACL</name>
<dbReference type="Pfam" id="PF13407">
    <property type="entry name" value="Peripla_BP_4"/>
    <property type="match status" value="1"/>
</dbReference>
<evidence type="ECO:0000259" key="4">
    <source>
        <dbReference type="Pfam" id="PF13407"/>
    </source>
</evidence>
<dbReference type="InterPro" id="IPR025997">
    <property type="entry name" value="SBP_2_dom"/>
</dbReference>